<evidence type="ECO:0000313" key="4">
    <source>
        <dbReference type="Proteomes" id="UP000695562"/>
    </source>
</evidence>
<accession>A0A8J4PQY6</accession>
<name>A0A8J4PQY6_9MYCE</name>
<dbReference type="Proteomes" id="UP000695562">
    <property type="component" value="Unassembled WGS sequence"/>
</dbReference>
<comment type="caution">
    <text evidence="3">The sequence shown here is derived from an EMBL/GenBank/DDBJ whole genome shotgun (WGS) entry which is preliminary data.</text>
</comment>
<dbReference type="AlphaFoldDB" id="A0A8J4PQY6"/>
<proteinExistence type="predicted"/>
<evidence type="ECO:0000256" key="2">
    <source>
        <dbReference type="SAM" id="Phobius"/>
    </source>
</evidence>
<keyword evidence="2" id="KW-0472">Membrane</keyword>
<keyword evidence="4" id="KW-1185">Reference proteome</keyword>
<gene>
    <name evidence="3" type="ORF">CYY_008066</name>
</gene>
<organism evidence="3 4">
    <name type="scientific">Polysphondylium violaceum</name>
    <dbReference type="NCBI Taxonomy" id="133409"/>
    <lineage>
        <taxon>Eukaryota</taxon>
        <taxon>Amoebozoa</taxon>
        <taxon>Evosea</taxon>
        <taxon>Eumycetozoa</taxon>
        <taxon>Dictyostelia</taxon>
        <taxon>Dictyosteliales</taxon>
        <taxon>Dictyosteliaceae</taxon>
        <taxon>Polysphondylium</taxon>
    </lineage>
</organism>
<evidence type="ECO:0000256" key="1">
    <source>
        <dbReference type="SAM" id="MobiDB-lite"/>
    </source>
</evidence>
<evidence type="ECO:0000313" key="3">
    <source>
        <dbReference type="EMBL" id="KAF2070609.1"/>
    </source>
</evidence>
<protein>
    <submittedName>
        <fullName evidence="3">Uncharacterized protein</fullName>
    </submittedName>
</protein>
<keyword evidence="2" id="KW-1133">Transmembrane helix</keyword>
<keyword evidence="2" id="KW-0812">Transmembrane</keyword>
<feature type="transmembrane region" description="Helical" evidence="2">
    <location>
        <begin position="56"/>
        <end position="74"/>
    </location>
</feature>
<reference evidence="3" key="1">
    <citation type="submission" date="2020-01" db="EMBL/GenBank/DDBJ databases">
        <title>Development of genomics and gene disruption for Polysphondylium violaceum indicates a role for the polyketide synthase stlB in stalk morphogenesis.</title>
        <authorList>
            <person name="Narita B."/>
            <person name="Kawabe Y."/>
            <person name="Kin K."/>
            <person name="Saito T."/>
            <person name="Gibbs R."/>
            <person name="Kuspa A."/>
            <person name="Muzny D."/>
            <person name="Queller D."/>
            <person name="Richards S."/>
            <person name="Strassman J."/>
            <person name="Sucgang R."/>
            <person name="Worley K."/>
            <person name="Schaap P."/>
        </authorList>
    </citation>
    <scope>NUCLEOTIDE SEQUENCE</scope>
    <source>
        <strain evidence="3">QSvi11</strain>
    </source>
</reference>
<sequence>MANNSSSRSSRGNKKGKSKKESTEKSLVSRIFNVQRLQNFVVGTANIVTFSFRKGFGILWAVATIGLLTFIPILKSLEFERYYLDEAKNAENNGEIKKGLPEELKIE</sequence>
<dbReference type="EMBL" id="AJWJ01000468">
    <property type="protein sequence ID" value="KAF2070609.1"/>
    <property type="molecule type" value="Genomic_DNA"/>
</dbReference>
<feature type="compositionally biased region" description="Low complexity" evidence="1">
    <location>
        <begin position="1"/>
        <end position="10"/>
    </location>
</feature>
<feature type="region of interest" description="Disordered" evidence="1">
    <location>
        <begin position="1"/>
        <end position="25"/>
    </location>
</feature>